<dbReference type="PANTHER" id="PTHR43320">
    <property type="entry name" value="SUGAR KINASE"/>
    <property type="match status" value="1"/>
</dbReference>
<evidence type="ECO:0000259" key="4">
    <source>
        <dbReference type="Pfam" id="PF00294"/>
    </source>
</evidence>
<name>D9PEX2_9ZZZZ</name>
<reference evidence="5" key="2">
    <citation type="journal article" date="2011" name="Microb. Ecol.">
        <title>Taxonomic and Functional Metagenomic Profiling of the Microbial Community in the Anoxic Sediment of a Sub-saline Shallow Lake (Laguna de Carrizo, Central Spain).</title>
        <authorList>
            <person name="Ferrer M."/>
            <person name="Guazzaroni M.E."/>
            <person name="Richter M."/>
            <person name="Garcia-Salamanca A."/>
            <person name="Yarza P."/>
            <person name="Suarez-Suarez A."/>
            <person name="Solano J."/>
            <person name="Alcaide M."/>
            <person name="van Dillewijn P."/>
            <person name="Molina-Henares M.A."/>
            <person name="Lopez-Cortes N."/>
            <person name="Al-Ramahi Y."/>
            <person name="Guerrero C."/>
            <person name="Acosta A."/>
            <person name="de Eugenio L.I."/>
            <person name="Martinez V."/>
            <person name="Marques S."/>
            <person name="Rojo F."/>
            <person name="Santero E."/>
            <person name="Genilloud O."/>
            <person name="Perez-Perez J."/>
            <person name="Rossello-Mora R."/>
            <person name="Ramos J.L."/>
        </authorList>
    </citation>
    <scope>NUCLEOTIDE SEQUENCE</scope>
</reference>
<dbReference type="AlphaFoldDB" id="D9PEX2"/>
<sequence length="328" mass="36443">MYDVIAVGTAAIDLFADTESELLTTQTNGAKQKHICYPSGTKILMKRLDFFTGGGGTNTAVSFARLGLKTAFLGNMGLDDDADFILKELKKEKVDFIGTRSKDKTNYSIVLDSIEHDRTILIYRGASDHLSFDRIAKSKLKAKWFYFTSLMGQSYQTSLDLLKFAKKNRIKTAANISSYLAAKGAKELKPMLERLDVLIFNKEEAQQMLRTKTGDIYELLRRSKSCGPGIVVITNGKEGAYCCDGAYYYFLPASKIRVIESTGAGDAFASGFIAGMIKWKGVEFSMKIGLANAQSVIRHVGSKHNLLKWNSALRDAKIYKMKVIKKPQ</sequence>
<keyword evidence="3 5" id="KW-0418">Kinase</keyword>
<organism evidence="5">
    <name type="scientific">sediment metagenome</name>
    <dbReference type="NCBI Taxonomy" id="749907"/>
    <lineage>
        <taxon>unclassified sequences</taxon>
        <taxon>metagenomes</taxon>
        <taxon>ecological metagenomes</taxon>
    </lineage>
</organism>
<dbReference type="PROSITE" id="PS00583">
    <property type="entry name" value="PFKB_KINASES_1"/>
    <property type="match status" value="1"/>
</dbReference>
<comment type="caution">
    <text evidence="5">The sequence shown here is derived from an EMBL/GenBank/DDBJ whole genome shotgun (WGS) entry which is preliminary data.</text>
</comment>
<dbReference type="InterPro" id="IPR011611">
    <property type="entry name" value="PfkB_dom"/>
</dbReference>
<evidence type="ECO:0000256" key="2">
    <source>
        <dbReference type="ARBA" id="ARBA00022679"/>
    </source>
</evidence>
<dbReference type="InterPro" id="IPR002173">
    <property type="entry name" value="Carboh/pur_kinase_PfkB_CS"/>
</dbReference>
<gene>
    <name evidence="5" type="ORF">LDC_0050</name>
</gene>
<dbReference type="PRINTS" id="PR00990">
    <property type="entry name" value="RIBOKINASE"/>
</dbReference>
<comment type="similarity">
    <text evidence="1">Belongs to the carbohydrate kinase PfkB family.</text>
</comment>
<dbReference type="InterPro" id="IPR052700">
    <property type="entry name" value="Carb_kinase_PfkB-like"/>
</dbReference>
<evidence type="ECO:0000256" key="1">
    <source>
        <dbReference type="ARBA" id="ARBA00010688"/>
    </source>
</evidence>
<proteinExistence type="inferred from homology"/>
<accession>D9PEX2</accession>
<dbReference type="InterPro" id="IPR029056">
    <property type="entry name" value="Ribokinase-like"/>
</dbReference>
<dbReference type="SUPFAM" id="SSF53613">
    <property type="entry name" value="Ribokinase-like"/>
    <property type="match status" value="1"/>
</dbReference>
<feature type="domain" description="Carbohydrate kinase PfkB" evidence="4">
    <location>
        <begin position="33"/>
        <end position="305"/>
    </location>
</feature>
<dbReference type="EMBL" id="ADZX01000003">
    <property type="protein sequence ID" value="EFK97908.1"/>
    <property type="molecule type" value="Genomic_DNA"/>
</dbReference>
<dbReference type="GO" id="GO:0016301">
    <property type="term" value="F:kinase activity"/>
    <property type="evidence" value="ECO:0007669"/>
    <property type="project" value="UniProtKB-KW"/>
</dbReference>
<dbReference type="EC" id="2.7.-.-" evidence="5"/>
<evidence type="ECO:0000313" key="5">
    <source>
        <dbReference type="EMBL" id="EFK97908.1"/>
    </source>
</evidence>
<dbReference type="Gene3D" id="3.40.1190.20">
    <property type="match status" value="1"/>
</dbReference>
<dbReference type="PANTHER" id="PTHR43320:SF3">
    <property type="entry name" value="CARBOHYDRATE KINASE PFKB DOMAIN-CONTAINING PROTEIN"/>
    <property type="match status" value="1"/>
</dbReference>
<reference evidence="5" key="1">
    <citation type="submission" date="2010-07" db="EMBL/GenBank/DDBJ databases">
        <authorList>
            <consortium name="CONSOLIDER consortium CSD2007-00005"/>
            <person name="Guazzaroni M.-E."/>
            <person name="Richter M."/>
            <person name="Garcia-Salamanca A."/>
            <person name="Yarza P."/>
            <person name="Ferrer M."/>
        </authorList>
    </citation>
    <scope>NUCLEOTIDE SEQUENCE</scope>
</reference>
<dbReference type="Pfam" id="PF00294">
    <property type="entry name" value="PfkB"/>
    <property type="match status" value="1"/>
</dbReference>
<protein>
    <submittedName>
        <fullName evidence="5">Carbohydrate kinase</fullName>
        <ecNumber evidence="5">2.7.-.-</ecNumber>
    </submittedName>
</protein>
<keyword evidence="2 5" id="KW-0808">Transferase</keyword>
<dbReference type="InterPro" id="IPR002139">
    <property type="entry name" value="Ribo/fructo_kinase"/>
</dbReference>
<evidence type="ECO:0000256" key="3">
    <source>
        <dbReference type="ARBA" id="ARBA00022777"/>
    </source>
</evidence>